<dbReference type="PANTHER" id="PTHR33516:SF2">
    <property type="entry name" value="LEXA REPRESSOR-RELATED"/>
    <property type="match status" value="1"/>
</dbReference>
<evidence type="ECO:0000259" key="1">
    <source>
        <dbReference type="PROSITE" id="PS50943"/>
    </source>
</evidence>
<dbReference type="InterPro" id="IPR036286">
    <property type="entry name" value="LexA/Signal_pep-like_sf"/>
</dbReference>
<sequence length="237" mass="26055">MAKKNVITEEDLKIADRLKQIWDRKKDQLGLSQEKAAGILGFSTQAAISQFLNGKTSLNTENILKFSALLDVAPEEINPSIGPLLAHVRATAQTTNYKDPTPAYGYPLISWVQAGAFSEIDGSFTERDAIRLVDSTKRAGNNAFWLEVKGDSMTAPVGVSFPEGMLILVDPDRAVHDGDLCVAYLTNKKAATFKKYVEDAGDHFLKPLNPSWPLTVIDEDCRIIGKVIDATWEDLDS</sequence>
<dbReference type="RefSeq" id="WP_099466419.1">
    <property type="nucleotide sequence ID" value="NZ_CP028487.1"/>
</dbReference>
<dbReference type="EMBL" id="CP028487">
    <property type="protein sequence ID" value="AVX37797.1"/>
    <property type="molecule type" value="Genomic_DNA"/>
</dbReference>
<dbReference type="Pfam" id="PF00717">
    <property type="entry name" value="Peptidase_S24"/>
    <property type="match status" value="1"/>
</dbReference>
<dbReference type="PROSITE" id="PS50943">
    <property type="entry name" value="HTH_CROC1"/>
    <property type="match status" value="1"/>
</dbReference>
<name>A0ABM6USA3_9GAMM</name>
<dbReference type="CDD" id="cd00093">
    <property type="entry name" value="HTH_XRE"/>
    <property type="match status" value="1"/>
</dbReference>
<accession>A0ABM6USA3</accession>
<dbReference type="InterPro" id="IPR015927">
    <property type="entry name" value="Peptidase_S24_S26A/B/C"/>
</dbReference>
<dbReference type="SMART" id="SM00530">
    <property type="entry name" value="HTH_XRE"/>
    <property type="match status" value="1"/>
</dbReference>
<dbReference type="InterPro" id="IPR001387">
    <property type="entry name" value="Cro/C1-type_HTH"/>
</dbReference>
<evidence type="ECO:0000313" key="2">
    <source>
        <dbReference type="EMBL" id="AVX37797.1"/>
    </source>
</evidence>
<dbReference type="InterPro" id="IPR050077">
    <property type="entry name" value="LexA_repressor"/>
</dbReference>
<dbReference type="PANTHER" id="PTHR33516">
    <property type="entry name" value="LEXA REPRESSOR"/>
    <property type="match status" value="1"/>
</dbReference>
<dbReference type="CDD" id="cd06529">
    <property type="entry name" value="S24_LexA-like"/>
    <property type="match status" value="1"/>
</dbReference>
<dbReference type="SUPFAM" id="SSF51306">
    <property type="entry name" value="LexA/Signal peptidase"/>
    <property type="match status" value="1"/>
</dbReference>
<dbReference type="SUPFAM" id="SSF47413">
    <property type="entry name" value="lambda repressor-like DNA-binding domains"/>
    <property type="match status" value="1"/>
</dbReference>
<dbReference type="Gene3D" id="2.10.109.10">
    <property type="entry name" value="Umud Fragment, subunit A"/>
    <property type="match status" value="1"/>
</dbReference>
<reference evidence="3" key="1">
    <citation type="journal article" date="2018" name="Genome Announc.">
        <title>First complete genome sequence of Yersinia massiliensis.</title>
        <authorList>
            <person name="Thomas M.C."/>
            <person name="Arling V."/>
            <person name="Goji N."/>
            <person name="Janzen T.W."/>
            <person name="Duceppe M.-O."/>
            <person name="Mathews A."/>
            <person name="Carrillo C."/>
            <person name="Amoako K."/>
        </authorList>
    </citation>
    <scope>NUCLEOTIDE SEQUENCE [LARGE SCALE GENOMIC DNA]</scope>
    <source>
        <strain evidence="3">GTA</strain>
    </source>
</reference>
<organism evidence="2 3">
    <name type="scientific">Yersinia massiliensis</name>
    <dbReference type="NCBI Taxonomy" id="419257"/>
    <lineage>
        <taxon>Bacteria</taxon>
        <taxon>Pseudomonadati</taxon>
        <taxon>Pseudomonadota</taxon>
        <taxon>Gammaproteobacteria</taxon>
        <taxon>Enterobacterales</taxon>
        <taxon>Yersiniaceae</taxon>
        <taxon>Yersinia</taxon>
    </lineage>
</organism>
<keyword evidence="3" id="KW-1185">Reference proteome</keyword>
<dbReference type="Proteomes" id="UP000240908">
    <property type="component" value="Chromosome"/>
</dbReference>
<proteinExistence type="predicted"/>
<gene>
    <name evidence="2" type="ORF">DA391_09060</name>
</gene>
<dbReference type="Gene3D" id="1.10.260.40">
    <property type="entry name" value="lambda repressor-like DNA-binding domains"/>
    <property type="match status" value="1"/>
</dbReference>
<feature type="domain" description="HTH cro/C1-type" evidence="1">
    <location>
        <begin position="28"/>
        <end position="77"/>
    </location>
</feature>
<dbReference type="InterPro" id="IPR039418">
    <property type="entry name" value="LexA-like"/>
</dbReference>
<evidence type="ECO:0000313" key="3">
    <source>
        <dbReference type="Proteomes" id="UP000240908"/>
    </source>
</evidence>
<dbReference type="InterPro" id="IPR010982">
    <property type="entry name" value="Lambda_DNA-bd_dom_sf"/>
</dbReference>
<protein>
    <submittedName>
        <fullName evidence="2">XRE family transcriptional regulator</fullName>
    </submittedName>
</protein>
<dbReference type="Pfam" id="PF01381">
    <property type="entry name" value="HTH_3"/>
    <property type="match status" value="1"/>
</dbReference>